<dbReference type="Proteomes" id="UP001201463">
    <property type="component" value="Unassembled WGS sequence"/>
</dbReference>
<sequence>VMNFGTNNQLASVTTNGSTATYGFDPRGNLTVKGAQSFGFDLGNRLSWSSQGGSYAYDGLGRRIKIVSSDGSTRIQVYSQAGQLLWATSSGGPRPSSTTGYIYLGGKQIAETNSAAGLQYVHTDALGSPVAHTNGSAALLNRSRFEPYGYVAAGTKPSAGTSVVGFTGHVQDAETDLVYMQQRYYEPIAGRFLSVDPVVVDTNTGKLFGRYFYAENSPYKYIDPNGAVSTIIVNNNGRIIGTHAGLHVGSGKSQVLYDPGGSYKQQTKGSGDALGGKDADLNPYVKYQKSDGPAVEVFSFDTTSEQEQEIMDRIDDQGGCAPGLCATCVGAAIRGIGPFANLGSSLTPAGLARALRQLQKQEAERKKRDQEEKKRQEKEKKENETPRDGGAK</sequence>
<reference evidence="4 5" key="1">
    <citation type="submission" date="2021-12" db="EMBL/GenBank/DDBJ databases">
        <title>Genome seq of p7.</title>
        <authorList>
            <person name="Seo T."/>
        </authorList>
    </citation>
    <scope>NUCLEOTIDE SEQUENCE [LARGE SCALE GENOMIC DNA]</scope>
    <source>
        <strain evidence="4 5">P7</strain>
    </source>
</reference>
<feature type="non-terminal residue" evidence="4">
    <location>
        <position position="1"/>
    </location>
</feature>
<evidence type="ECO:0000259" key="3">
    <source>
        <dbReference type="Pfam" id="PF25023"/>
    </source>
</evidence>
<organism evidence="4 5">
    <name type="scientific">Pelomonas caseinilytica</name>
    <dbReference type="NCBI Taxonomy" id="2906763"/>
    <lineage>
        <taxon>Bacteria</taxon>
        <taxon>Pseudomonadati</taxon>
        <taxon>Pseudomonadota</taxon>
        <taxon>Betaproteobacteria</taxon>
        <taxon>Burkholderiales</taxon>
        <taxon>Sphaerotilaceae</taxon>
        <taxon>Roseateles</taxon>
    </lineage>
</organism>
<dbReference type="InterPro" id="IPR022385">
    <property type="entry name" value="Rhs_assc_core"/>
</dbReference>
<evidence type="ECO:0000256" key="2">
    <source>
        <dbReference type="SAM" id="MobiDB-lite"/>
    </source>
</evidence>
<dbReference type="InterPro" id="IPR056823">
    <property type="entry name" value="TEN-like_YD-shell"/>
</dbReference>
<gene>
    <name evidence="4" type="ORF">LXT12_07365</name>
</gene>
<dbReference type="Pfam" id="PF25023">
    <property type="entry name" value="TEN_YD-shell"/>
    <property type="match status" value="1"/>
</dbReference>
<dbReference type="RefSeq" id="WP_233390827.1">
    <property type="nucleotide sequence ID" value="NZ_JAJTWT010000003.1"/>
</dbReference>
<evidence type="ECO:0000313" key="4">
    <source>
        <dbReference type="EMBL" id="MCE4537065.1"/>
    </source>
</evidence>
<dbReference type="PANTHER" id="PTHR32305">
    <property type="match status" value="1"/>
</dbReference>
<feature type="domain" description="Teneurin-like YD-shell" evidence="3">
    <location>
        <begin position="13"/>
        <end position="216"/>
    </location>
</feature>
<accession>A0ABS8XBI9</accession>
<comment type="caution">
    <text evidence="4">The sequence shown here is derived from an EMBL/GenBank/DDBJ whole genome shotgun (WGS) entry which is preliminary data.</text>
</comment>
<dbReference type="EMBL" id="JAJTWT010000003">
    <property type="protein sequence ID" value="MCE4537065.1"/>
    <property type="molecule type" value="Genomic_DNA"/>
</dbReference>
<name>A0ABS8XBI9_9BURK</name>
<keyword evidence="5" id="KW-1185">Reference proteome</keyword>
<dbReference type="Gene3D" id="2.180.10.10">
    <property type="entry name" value="RHS repeat-associated core"/>
    <property type="match status" value="1"/>
</dbReference>
<dbReference type="InterPro" id="IPR050708">
    <property type="entry name" value="T6SS_VgrG/RHS"/>
</dbReference>
<evidence type="ECO:0000313" key="5">
    <source>
        <dbReference type="Proteomes" id="UP001201463"/>
    </source>
</evidence>
<feature type="compositionally biased region" description="Basic and acidic residues" evidence="2">
    <location>
        <begin position="359"/>
        <end position="392"/>
    </location>
</feature>
<feature type="region of interest" description="Disordered" evidence="2">
    <location>
        <begin position="357"/>
        <end position="392"/>
    </location>
</feature>
<evidence type="ECO:0000256" key="1">
    <source>
        <dbReference type="ARBA" id="ARBA00022737"/>
    </source>
</evidence>
<protein>
    <submittedName>
        <fullName evidence="4">RHS repeat-associated core domain-containing protein</fullName>
    </submittedName>
</protein>
<keyword evidence="1" id="KW-0677">Repeat</keyword>
<dbReference type="NCBIfam" id="TIGR03696">
    <property type="entry name" value="Rhs_assc_core"/>
    <property type="match status" value="1"/>
</dbReference>
<proteinExistence type="predicted"/>
<dbReference type="PANTHER" id="PTHR32305:SF15">
    <property type="entry name" value="PROTEIN RHSA-RELATED"/>
    <property type="match status" value="1"/>
</dbReference>